<comment type="caution">
    <text evidence="2">The sequence shown here is derived from an EMBL/GenBank/DDBJ whole genome shotgun (WGS) entry which is preliminary data.</text>
</comment>
<evidence type="ECO:0008006" key="4">
    <source>
        <dbReference type="Google" id="ProtNLM"/>
    </source>
</evidence>
<feature type="transmembrane region" description="Helical" evidence="1">
    <location>
        <begin position="54"/>
        <end position="71"/>
    </location>
</feature>
<reference evidence="2 3" key="1">
    <citation type="submission" date="2021-01" db="EMBL/GenBank/DDBJ databases">
        <title>Genomic Encyclopedia of Type Strains, Phase IV (KMG-IV): sequencing the most valuable type-strain genomes for metagenomic binning, comparative biology and taxonomic classification.</title>
        <authorList>
            <person name="Goeker M."/>
        </authorList>
    </citation>
    <scope>NUCLEOTIDE SEQUENCE [LARGE SCALE GENOMIC DNA]</scope>
    <source>
        <strain evidence="2 3">DSM 100968</strain>
    </source>
</reference>
<protein>
    <recommendedName>
        <fullName evidence="4">DUF1453 domain-containing protein</fullName>
    </recommendedName>
</protein>
<sequence>MNEILIALVLLLLLIRHQLKSRLLKRSLFTLPLLLLIYSIYLSVNAGVSLPESFSLVISTVLGGLIGLIQGKYASVYETDGFWWVRGSWLTLTVWLLSIPVRYLVKYGYLEAFHVHTVLIGSQAYIPILFSLAGILFGKVIMLTWRFPEQMRAAANDQYRGARRAARRSHRQNKRK</sequence>
<keyword evidence="1" id="KW-0472">Membrane</keyword>
<feature type="transmembrane region" description="Helical" evidence="1">
    <location>
        <begin position="125"/>
        <end position="145"/>
    </location>
</feature>
<name>A0ABS2Q549_9BACL</name>
<dbReference type="EMBL" id="JAFBEV010000002">
    <property type="protein sequence ID" value="MBM7656890.1"/>
    <property type="molecule type" value="Genomic_DNA"/>
</dbReference>
<evidence type="ECO:0000256" key="1">
    <source>
        <dbReference type="SAM" id="Phobius"/>
    </source>
</evidence>
<keyword evidence="3" id="KW-1185">Reference proteome</keyword>
<accession>A0ABS2Q549</accession>
<organism evidence="2 3">
    <name type="scientific">Sporolactobacillus spathodeae</name>
    <dbReference type="NCBI Taxonomy" id="1465502"/>
    <lineage>
        <taxon>Bacteria</taxon>
        <taxon>Bacillati</taxon>
        <taxon>Bacillota</taxon>
        <taxon>Bacilli</taxon>
        <taxon>Bacillales</taxon>
        <taxon>Sporolactobacillaceae</taxon>
        <taxon>Sporolactobacillus</taxon>
    </lineage>
</organism>
<proteinExistence type="predicted"/>
<evidence type="ECO:0000313" key="2">
    <source>
        <dbReference type="EMBL" id="MBM7656890.1"/>
    </source>
</evidence>
<keyword evidence="1" id="KW-1133">Transmembrane helix</keyword>
<feature type="transmembrane region" description="Helical" evidence="1">
    <location>
        <begin position="28"/>
        <end position="47"/>
    </location>
</feature>
<dbReference type="RefSeq" id="WP_205005249.1">
    <property type="nucleotide sequence ID" value="NZ_CBCRXA010000002.1"/>
</dbReference>
<gene>
    <name evidence="2" type="ORF">JOC27_000327</name>
</gene>
<keyword evidence="1" id="KW-0812">Transmembrane</keyword>
<dbReference type="Proteomes" id="UP000823201">
    <property type="component" value="Unassembled WGS sequence"/>
</dbReference>
<evidence type="ECO:0000313" key="3">
    <source>
        <dbReference type="Proteomes" id="UP000823201"/>
    </source>
</evidence>
<feature type="transmembrane region" description="Helical" evidence="1">
    <location>
        <begin position="83"/>
        <end position="105"/>
    </location>
</feature>